<protein>
    <submittedName>
        <fullName evidence="3">Caffeyl-CoA reductase-Etf complex subunit CarD</fullName>
        <ecNumber evidence="3">1.3.1.108</ecNumber>
    </submittedName>
</protein>
<dbReference type="InterPro" id="IPR033948">
    <property type="entry name" value="ETF_beta_N"/>
</dbReference>
<organism evidence="3">
    <name type="scientific">bioreactor metagenome</name>
    <dbReference type="NCBI Taxonomy" id="1076179"/>
    <lineage>
        <taxon>unclassified sequences</taxon>
        <taxon>metagenomes</taxon>
        <taxon>ecological metagenomes</taxon>
    </lineage>
</organism>
<gene>
    <name evidence="3" type="primary">carD_23</name>
    <name evidence="3" type="ORF">SDC9_52801</name>
</gene>
<dbReference type="InterPro" id="IPR014730">
    <property type="entry name" value="ETF_a/b_N"/>
</dbReference>
<dbReference type="GO" id="GO:0016491">
    <property type="term" value="F:oxidoreductase activity"/>
    <property type="evidence" value="ECO:0007669"/>
    <property type="project" value="UniProtKB-KW"/>
</dbReference>
<dbReference type="Pfam" id="PF01012">
    <property type="entry name" value="ETF"/>
    <property type="match status" value="1"/>
</dbReference>
<dbReference type="PIRSF" id="PIRSF000090">
    <property type="entry name" value="Beta-ETF"/>
    <property type="match status" value="1"/>
</dbReference>
<dbReference type="InterPro" id="IPR014729">
    <property type="entry name" value="Rossmann-like_a/b/a_fold"/>
</dbReference>
<name>A0A644WRN2_9ZZZZ</name>
<accession>A0A644WRN2</accession>
<dbReference type="PROSITE" id="PS01065">
    <property type="entry name" value="ETF_BETA"/>
    <property type="match status" value="1"/>
</dbReference>
<evidence type="ECO:0000256" key="1">
    <source>
        <dbReference type="ARBA" id="ARBA00007557"/>
    </source>
</evidence>
<dbReference type="InterPro" id="IPR012255">
    <property type="entry name" value="ETF_b"/>
</dbReference>
<dbReference type="PANTHER" id="PTHR21294">
    <property type="entry name" value="ELECTRON TRANSFER FLAVOPROTEIN BETA-SUBUNIT"/>
    <property type="match status" value="1"/>
</dbReference>
<dbReference type="EC" id="1.3.1.108" evidence="3"/>
<dbReference type="Gene3D" id="3.40.50.620">
    <property type="entry name" value="HUPs"/>
    <property type="match status" value="1"/>
</dbReference>
<evidence type="ECO:0000259" key="2">
    <source>
        <dbReference type="SMART" id="SM00893"/>
    </source>
</evidence>
<dbReference type="EMBL" id="VSSQ01001235">
    <property type="protein sequence ID" value="MPM06500.1"/>
    <property type="molecule type" value="Genomic_DNA"/>
</dbReference>
<proteinExistence type="inferred from homology"/>
<keyword evidence="3" id="KW-0560">Oxidoreductase</keyword>
<dbReference type="AlphaFoldDB" id="A0A644WRN2"/>
<comment type="caution">
    <text evidence="3">The sequence shown here is derived from an EMBL/GenBank/DDBJ whole genome shotgun (WGS) entry which is preliminary data.</text>
</comment>
<comment type="similarity">
    <text evidence="1">Belongs to the ETF beta-subunit/FixA family.</text>
</comment>
<sequence length="273" mass="29138">MHIIVPIKQVPQTSDVQMDKQTGTMIRSSSASILNPLDLYAVSAALALKDRYQARVSVITMGPQSAVKVLKEAIAMGCDDAVHLTDRAFGGSDTWATSYILSLAVKKLGIPDLILTGERATDGDTAQVGPALASWLGLPVLSYVSKIEQVHADSLIAERLVEEGYQKVRTTLPALLTVIKEISSVRLPTLSGKKRAMASSIAVWDAQALEADSRFIGLKGSPTKVVKIEIPKVSRNCIVAKVEDDASLGAAVDRLIAFLDERDLLGEGGAHHG</sequence>
<dbReference type="InterPro" id="IPR000049">
    <property type="entry name" value="ET-Flavoprotein_bsu_CS"/>
</dbReference>
<evidence type="ECO:0000313" key="3">
    <source>
        <dbReference type="EMBL" id="MPM06500.1"/>
    </source>
</evidence>
<dbReference type="SMART" id="SM00893">
    <property type="entry name" value="ETF"/>
    <property type="match status" value="1"/>
</dbReference>
<dbReference type="CDD" id="cd01714">
    <property type="entry name" value="ETF_beta"/>
    <property type="match status" value="1"/>
</dbReference>
<dbReference type="SUPFAM" id="SSF52402">
    <property type="entry name" value="Adenine nucleotide alpha hydrolases-like"/>
    <property type="match status" value="1"/>
</dbReference>
<dbReference type="GO" id="GO:0009055">
    <property type="term" value="F:electron transfer activity"/>
    <property type="evidence" value="ECO:0007669"/>
    <property type="project" value="InterPro"/>
</dbReference>
<feature type="domain" description="Electron transfer flavoprotein alpha/beta-subunit N-terminal" evidence="2">
    <location>
        <begin position="22"/>
        <end position="213"/>
    </location>
</feature>
<dbReference type="PANTHER" id="PTHR21294:SF17">
    <property type="entry name" value="PROTEIN FIXA"/>
    <property type="match status" value="1"/>
</dbReference>
<reference evidence="3" key="1">
    <citation type="submission" date="2019-08" db="EMBL/GenBank/DDBJ databases">
        <authorList>
            <person name="Kucharzyk K."/>
            <person name="Murdoch R.W."/>
            <person name="Higgins S."/>
            <person name="Loffler F."/>
        </authorList>
    </citation>
    <scope>NUCLEOTIDE SEQUENCE</scope>
</reference>